<dbReference type="Gene3D" id="3.40.50.720">
    <property type="entry name" value="NAD(P)-binding Rossmann-like Domain"/>
    <property type="match status" value="1"/>
</dbReference>
<keyword evidence="3" id="KW-1185">Reference proteome</keyword>
<reference evidence="2" key="1">
    <citation type="submission" date="2022-10" db="EMBL/GenBank/DDBJ databases">
        <title>The complete genomes of actinobacterial strains from the NBC collection.</title>
        <authorList>
            <person name="Joergensen T.S."/>
            <person name="Alvarez Arevalo M."/>
            <person name="Sterndorff E.B."/>
            <person name="Faurdal D."/>
            <person name="Vuksanovic O."/>
            <person name="Mourched A.-S."/>
            <person name="Charusanti P."/>
            <person name="Shaw S."/>
            <person name="Blin K."/>
            <person name="Weber T."/>
        </authorList>
    </citation>
    <scope>NUCLEOTIDE SEQUENCE</scope>
    <source>
        <strain evidence="2">NBC_01482</strain>
    </source>
</reference>
<dbReference type="InterPro" id="IPR045760">
    <property type="entry name" value="DAP_DH_C"/>
</dbReference>
<evidence type="ECO:0000313" key="3">
    <source>
        <dbReference type="Proteomes" id="UP001432062"/>
    </source>
</evidence>
<dbReference type="EMBL" id="CP109441">
    <property type="protein sequence ID" value="WUV44704.1"/>
    <property type="molecule type" value="Genomic_DNA"/>
</dbReference>
<name>A0ABZ1YSI8_9NOCA</name>
<dbReference type="SUPFAM" id="SSF51735">
    <property type="entry name" value="NAD(P)-binding Rossmann-fold domains"/>
    <property type="match status" value="1"/>
</dbReference>
<feature type="domain" description="2,4-diaminopentanoate dehydrogenase C-terminal" evidence="1">
    <location>
        <begin position="144"/>
        <end position="355"/>
    </location>
</feature>
<dbReference type="InterPro" id="IPR036291">
    <property type="entry name" value="NAD(P)-bd_dom_sf"/>
</dbReference>
<dbReference type="Proteomes" id="UP001432062">
    <property type="component" value="Chromosome"/>
</dbReference>
<protein>
    <submittedName>
        <fullName evidence="2">Dihydrodipicolinate reductase</fullName>
    </submittedName>
</protein>
<dbReference type="CDD" id="cd24146">
    <property type="entry name" value="nat-AmDH_N_like"/>
    <property type="match status" value="1"/>
</dbReference>
<sequence>MRRVIQFSTGNVGRHSLRAIIGRPDLELVGVHASSPSKIGRDASELCDWNEPTGVIATDDLDALIELRPDCVVYTALAETRPVDAIQQLSKILAAGIDVVGTSLVWMAAPRHAGDWVREPLEKACDAGGSSLYINGVDPGYSGDTLVHTALGLSTRVDSITVQEVFDYGNYDDAEFTGATMGFGKSEDDELSSLLLPGVVESLWGGQVRSLADGLGVTLDEVRQRVERWFTAERIECTMMTVQPGQMAAVRFATEGVVNGKPVITLEHVNRLTPVAAPDWDYPPDGHIGVHRVVVEGDPRVEINTHLSHPLLDPTDAACISTAARVVNAIDWVCNAPKGLLAAEDIPQAAIIKGLMWDQN</sequence>
<accession>A0ABZ1YSI8</accession>
<evidence type="ECO:0000259" key="1">
    <source>
        <dbReference type="Pfam" id="PF19328"/>
    </source>
</evidence>
<dbReference type="RefSeq" id="WP_329407738.1">
    <property type="nucleotide sequence ID" value="NZ_CP109441.1"/>
</dbReference>
<dbReference type="Pfam" id="PF19328">
    <property type="entry name" value="DAP_DH_C"/>
    <property type="match status" value="1"/>
</dbReference>
<organism evidence="2 3">
    <name type="scientific">Nocardia vinacea</name>
    <dbReference type="NCBI Taxonomy" id="96468"/>
    <lineage>
        <taxon>Bacteria</taxon>
        <taxon>Bacillati</taxon>
        <taxon>Actinomycetota</taxon>
        <taxon>Actinomycetes</taxon>
        <taxon>Mycobacteriales</taxon>
        <taxon>Nocardiaceae</taxon>
        <taxon>Nocardia</taxon>
    </lineage>
</organism>
<gene>
    <name evidence="2" type="ORF">OG563_36995</name>
</gene>
<evidence type="ECO:0000313" key="2">
    <source>
        <dbReference type="EMBL" id="WUV44704.1"/>
    </source>
</evidence>
<proteinExistence type="predicted"/>